<feature type="compositionally biased region" description="Basic and acidic residues" evidence="1">
    <location>
        <begin position="115"/>
        <end position="128"/>
    </location>
</feature>
<reference evidence="3" key="1">
    <citation type="journal article" date="2019" name="Int. J. Syst. Evol. Microbiol.">
        <title>The Global Catalogue of Microorganisms (GCM) 10K type strain sequencing project: providing services to taxonomists for standard genome sequencing and annotation.</title>
        <authorList>
            <consortium name="The Broad Institute Genomics Platform"/>
            <consortium name="The Broad Institute Genome Sequencing Center for Infectious Disease"/>
            <person name="Wu L."/>
            <person name="Ma J."/>
        </authorList>
    </citation>
    <scope>NUCLEOTIDE SEQUENCE [LARGE SCALE GENOMIC DNA]</scope>
    <source>
        <strain evidence="3">JCM 13022</strain>
    </source>
</reference>
<proteinExistence type="predicted"/>
<feature type="region of interest" description="Disordered" evidence="1">
    <location>
        <begin position="102"/>
        <end position="128"/>
    </location>
</feature>
<feature type="compositionally biased region" description="Basic and acidic residues" evidence="1">
    <location>
        <begin position="1"/>
        <end position="16"/>
    </location>
</feature>
<evidence type="ECO:0000256" key="1">
    <source>
        <dbReference type="SAM" id="MobiDB-lite"/>
    </source>
</evidence>
<evidence type="ECO:0000313" key="3">
    <source>
        <dbReference type="Proteomes" id="UP001500467"/>
    </source>
</evidence>
<dbReference type="Proteomes" id="UP001500467">
    <property type="component" value="Unassembled WGS sequence"/>
</dbReference>
<evidence type="ECO:0000313" key="2">
    <source>
        <dbReference type="EMBL" id="GAA1192423.1"/>
    </source>
</evidence>
<sequence length="128" mass="14225">MEFEHSRRSRHGEARLGARTGRRVELSPATPAATTVTIMCRNITTLRGLEPSATPEEIEAAARQYVRKVSGVQSVSDATREPFEQAVAEVTATTTRLLAQLPERRQPPRTVPPLRRPEVQAREAAKRT</sequence>
<dbReference type="InterPro" id="IPR018735">
    <property type="entry name" value="DUF2277"/>
</dbReference>
<organism evidence="2 3">
    <name type="scientific">Prauserella alba</name>
    <dbReference type="NCBI Taxonomy" id="176898"/>
    <lineage>
        <taxon>Bacteria</taxon>
        <taxon>Bacillati</taxon>
        <taxon>Actinomycetota</taxon>
        <taxon>Actinomycetes</taxon>
        <taxon>Pseudonocardiales</taxon>
        <taxon>Pseudonocardiaceae</taxon>
        <taxon>Prauserella</taxon>
    </lineage>
</organism>
<dbReference type="EMBL" id="BAAALM010000002">
    <property type="protein sequence ID" value="GAA1192423.1"/>
    <property type="molecule type" value="Genomic_DNA"/>
</dbReference>
<protein>
    <recommendedName>
        <fullName evidence="4">DUF2277 domain-containing protein</fullName>
    </recommendedName>
</protein>
<accession>A0ABP4FNX9</accession>
<keyword evidence="3" id="KW-1185">Reference proteome</keyword>
<evidence type="ECO:0008006" key="4">
    <source>
        <dbReference type="Google" id="ProtNLM"/>
    </source>
</evidence>
<comment type="caution">
    <text evidence="2">The sequence shown here is derived from an EMBL/GenBank/DDBJ whole genome shotgun (WGS) entry which is preliminary data.</text>
</comment>
<feature type="region of interest" description="Disordered" evidence="1">
    <location>
        <begin position="1"/>
        <end position="29"/>
    </location>
</feature>
<name>A0ABP4FNX9_9PSEU</name>
<gene>
    <name evidence="2" type="ORF">GCM10009675_03640</name>
</gene>
<dbReference type="Pfam" id="PF10041">
    <property type="entry name" value="DUF2277"/>
    <property type="match status" value="1"/>
</dbReference>